<reference evidence="2" key="1">
    <citation type="submission" date="2018-05" db="EMBL/GenBank/DDBJ databases">
        <authorList>
            <person name="Lanie J.A."/>
            <person name="Ng W.-L."/>
            <person name="Kazmierczak K.M."/>
            <person name="Andrzejewski T.M."/>
            <person name="Davidsen T.M."/>
            <person name="Wayne K.J."/>
            <person name="Tettelin H."/>
            <person name="Glass J.I."/>
            <person name="Rusch D."/>
            <person name="Podicherti R."/>
            <person name="Tsui H.-C.T."/>
            <person name="Winkler M.E."/>
        </authorList>
    </citation>
    <scope>NUCLEOTIDE SEQUENCE</scope>
</reference>
<evidence type="ECO:0000259" key="1">
    <source>
        <dbReference type="Pfam" id="PF03797"/>
    </source>
</evidence>
<dbReference type="InterPro" id="IPR005546">
    <property type="entry name" value="Autotransporte_beta"/>
</dbReference>
<dbReference type="Gene3D" id="2.40.128.130">
    <property type="entry name" value="Autotransporter beta-domain"/>
    <property type="match status" value="1"/>
</dbReference>
<accession>A0A382U1T8</accession>
<feature type="domain" description="Autotransporter" evidence="1">
    <location>
        <begin position="35"/>
        <end position="149"/>
    </location>
</feature>
<proteinExistence type="predicted"/>
<sequence>GNNTANRDGKQIFGSVKYTIQPLDNSPDSTDTFFYSRLDAGYTSLNEYAESGSSQTIHYNKQHIQVYTFALGTTLNREIEIDQGTIMPFLRFEFGANGTNHSLSEAYYTTSPSQISTHAMSDDATAHGRFGLGVEVDLHNNWEIRVAYDRYDSNDSFTNIIFFTVKKKL</sequence>
<protein>
    <recommendedName>
        <fullName evidence="1">Autotransporter domain-containing protein</fullName>
    </recommendedName>
</protein>
<gene>
    <name evidence="2" type="ORF">METZ01_LOCUS381094</name>
</gene>
<dbReference type="InterPro" id="IPR036709">
    <property type="entry name" value="Autotransporte_beta_dom_sf"/>
</dbReference>
<name>A0A382U1T8_9ZZZZ</name>
<dbReference type="Pfam" id="PF03797">
    <property type="entry name" value="Autotransporter"/>
    <property type="match status" value="1"/>
</dbReference>
<dbReference type="EMBL" id="UINC01140858">
    <property type="protein sequence ID" value="SVD28240.1"/>
    <property type="molecule type" value="Genomic_DNA"/>
</dbReference>
<evidence type="ECO:0000313" key="2">
    <source>
        <dbReference type="EMBL" id="SVD28240.1"/>
    </source>
</evidence>
<feature type="non-terminal residue" evidence="2">
    <location>
        <position position="1"/>
    </location>
</feature>
<dbReference type="AlphaFoldDB" id="A0A382U1T8"/>
<dbReference type="SUPFAM" id="SSF103515">
    <property type="entry name" value="Autotransporter"/>
    <property type="match status" value="1"/>
</dbReference>
<organism evidence="2">
    <name type="scientific">marine metagenome</name>
    <dbReference type="NCBI Taxonomy" id="408172"/>
    <lineage>
        <taxon>unclassified sequences</taxon>
        <taxon>metagenomes</taxon>
        <taxon>ecological metagenomes</taxon>
    </lineage>
</organism>